<gene>
    <name evidence="1" type="ORF">THAOC_11994</name>
</gene>
<accession>K0SL13</accession>
<evidence type="ECO:0000313" key="2">
    <source>
        <dbReference type="Proteomes" id="UP000266841"/>
    </source>
</evidence>
<keyword evidence="2" id="KW-1185">Reference proteome</keyword>
<protein>
    <submittedName>
        <fullName evidence="1">Uncharacterized protein</fullName>
    </submittedName>
</protein>
<dbReference type="Proteomes" id="UP000266841">
    <property type="component" value="Unassembled WGS sequence"/>
</dbReference>
<organism evidence="1 2">
    <name type="scientific">Thalassiosira oceanica</name>
    <name type="common">Marine diatom</name>
    <dbReference type="NCBI Taxonomy" id="159749"/>
    <lineage>
        <taxon>Eukaryota</taxon>
        <taxon>Sar</taxon>
        <taxon>Stramenopiles</taxon>
        <taxon>Ochrophyta</taxon>
        <taxon>Bacillariophyta</taxon>
        <taxon>Coscinodiscophyceae</taxon>
        <taxon>Thalassiosirophycidae</taxon>
        <taxon>Thalassiosirales</taxon>
        <taxon>Thalassiosiraceae</taxon>
        <taxon>Thalassiosira</taxon>
    </lineage>
</organism>
<proteinExistence type="predicted"/>
<sequence length="104" mass="12282">MKITKRQLVQLKRLMFDHVDPDTCRKTSTHYDESNARPVQTNNNGALYRCTRNDYASDDERKLSGGKRKGFNQRKFWRGVNLDPFYEPEFPNVSYPGYKSLDEE</sequence>
<dbReference type="eggNOG" id="ENOG502TA6I">
    <property type="taxonomic scope" value="Eukaryota"/>
</dbReference>
<evidence type="ECO:0000313" key="1">
    <source>
        <dbReference type="EMBL" id="EJK67023.1"/>
    </source>
</evidence>
<dbReference type="AlphaFoldDB" id="K0SL13"/>
<name>K0SL13_THAOC</name>
<comment type="caution">
    <text evidence="1">The sequence shown here is derived from an EMBL/GenBank/DDBJ whole genome shotgun (WGS) entry which is preliminary data.</text>
</comment>
<dbReference type="EMBL" id="AGNL01013772">
    <property type="protein sequence ID" value="EJK67023.1"/>
    <property type="molecule type" value="Genomic_DNA"/>
</dbReference>
<reference evidence="1 2" key="1">
    <citation type="journal article" date="2012" name="Genome Biol.">
        <title>Genome and low-iron response of an oceanic diatom adapted to chronic iron limitation.</title>
        <authorList>
            <person name="Lommer M."/>
            <person name="Specht M."/>
            <person name="Roy A.S."/>
            <person name="Kraemer L."/>
            <person name="Andreson R."/>
            <person name="Gutowska M.A."/>
            <person name="Wolf J."/>
            <person name="Bergner S.V."/>
            <person name="Schilhabel M.B."/>
            <person name="Klostermeier U.C."/>
            <person name="Beiko R.G."/>
            <person name="Rosenstiel P."/>
            <person name="Hippler M."/>
            <person name="Laroche J."/>
        </authorList>
    </citation>
    <scope>NUCLEOTIDE SEQUENCE [LARGE SCALE GENOMIC DNA]</scope>
    <source>
        <strain evidence="1 2">CCMP1005</strain>
    </source>
</reference>
<dbReference type="OMA" id="CTRNDYA"/>